<accession>A0A8T1BXW7</accession>
<evidence type="ECO:0000313" key="2">
    <source>
        <dbReference type="Proteomes" id="UP000774804"/>
    </source>
</evidence>
<dbReference type="AlphaFoldDB" id="A0A8T1BXW7"/>
<comment type="caution">
    <text evidence="1">The sequence shown here is derived from an EMBL/GenBank/DDBJ whole genome shotgun (WGS) entry which is preliminary data.</text>
</comment>
<organism evidence="1 2">
    <name type="scientific">Phytophthora cactorum</name>
    <dbReference type="NCBI Taxonomy" id="29920"/>
    <lineage>
        <taxon>Eukaryota</taxon>
        <taxon>Sar</taxon>
        <taxon>Stramenopiles</taxon>
        <taxon>Oomycota</taxon>
        <taxon>Peronosporomycetes</taxon>
        <taxon>Peronosporales</taxon>
        <taxon>Peronosporaceae</taxon>
        <taxon>Phytophthora</taxon>
    </lineage>
</organism>
<gene>
    <name evidence="1" type="ORF">PC115_g13536</name>
</gene>
<evidence type="ECO:0000313" key="1">
    <source>
        <dbReference type="EMBL" id="KAG2908718.1"/>
    </source>
</evidence>
<reference evidence="1" key="1">
    <citation type="submission" date="2018-10" db="EMBL/GenBank/DDBJ databases">
        <title>Effector identification in a new, highly contiguous assembly of the strawberry crown rot pathogen Phytophthora cactorum.</title>
        <authorList>
            <person name="Armitage A.D."/>
            <person name="Nellist C.F."/>
            <person name="Bates H."/>
            <person name="Vickerstaff R.J."/>
            <person name="Harrison R.J."/>
        </authorList>
    </citation>
    <scope>NUCLEOTIDE SEQUENCE</scope>
    <source>
        <strain evidence="1">4032</strain>
    </source>
</reference>
<dbReference type="VEuPathDB" id="FungiDB:PC110_g21279"/>
<dbReference type="Proteomes" id="UP000774804">
    <property type="component" value="Unassembled WGS sequence"/>
</dbReference>
<name>A0A8T1BXW7_9STRA</name>
<sequence>MAMAKPLPFGSVLEASSVLNELLRPSGYRRDRIDELAVWDFLDYELANLREPTNIHLLAVKKALLYATPVIAPPKQHLDIALTSAVATSAEWFDDAGRIGTVGLAPRDKFRLIGFAFPPRLINRLSTETFP</sequence>
<proteinExistence type="predicted"/>
<protein>
    <submittedName>
        <fullName evidence="1">Uncharacterized protein</fullName>
    </submittedName>
</protein>
<dbReference type="EMBL" id="RCMI01000485">
    <property type="protein sequence ID" value="KAG2908718.1"/>
    <property type="molecule type" value="Genomic_DNA"/>
</dbReference>